<keyword evidence="2" id="KW-1185">Reference proteome</keyword>
<dbReference type="EMBL" id="KN823242">
    <property type="protein sequence ID" value="KIO19076.1"/>
    <property type="molecule type" value="Genomic_DNA"/>
</dbReference>
<gene>
    <name evidence="1" type="ORF">M407DRAFT_31258</name>
</gene>
<evidence type="ECO:0000313" key="1">
    <source>
        <dbReference type="EMBL" id="KIO19076.1"/>
    </source>
</evidence>
<dbReference type="OrthoDB" id="3300979at2759"/>
<proteinExistence type="predicted"/>
<reference evidence="2" key="2">
    <citation type="submission" date="2015-01" db="EMBL/GenBank/DDBJ databases">
        <title>Evolutionary Origins and Diversification of the Mycorrhizal Mutualists.</title>
        <authorList>
            <consortium name="DOE Joint Genome Institute"/>
            <consortium name="Mycorrhizal Genomics Consortium"/>
            <person name="Kohler A."/>
            <person name="Kuo A."/>
            <person name="Nagy L.G."/>
            <person name="Floudas D."/>
            <person name="Copeland A."/>
            <person name="Barry K.W."/>
            <person name="Cichocki N."/>
            <person name="Veneault-Fourrey C."/>
            <person name="LaButti K."/>
            <person name="Lindquist E.A."/>
            <person name="Lipzen A."/>
            <person name="Lundell T."/>
            <person name="Morin E."/>
            <person name="Murat C."/>
            <person name="Riley R."/>
            <person name="Ohm R."/>
            <person name="Sun H."/>
            <person name="Tunlid A."/>
            <person name="Henrissat B."/>
            <person name="Grigoriev I.V."/>
            <person name="Hibbett D.S."/>
            <person name="Martin F."/>
        </authorList>
    </citation>
    <scope>NUCLEOTIDE SEQUENCE [LARGE SCALE GENOMIC DNA]</scope>
    <source>
        <strain evidence="2">MUT 4182</strain>
    </source>
</reference>
<reference evidence="1 2" key="1">
    <citation type="submission" date="2014-04" db="EMBL/GenBank/DDBJ databases">
        <authorList>
            <consortium name="DOE Joint Genome Institute"/>
            <person name="Kuo A."/>
            <person name="Girlanda M."/>
            <person name="Perotto S."/>
            <person name="Kohler A."/>
            <person name="Nagy L.G."/>
            <person name="Floudas D."/>
            <person name="Copeland A."/>
            <person name="Barry K.W."/>
            <person name="Cichocki N."/>
            <person name="Veneault-Fourrey C."/>
            <person name="LaButti K."/>
            <person name="Lindquist E.A."/>
            <person name="Lipzen A."/>
            <person name="Lundell T."/>
            <person name="Morin E."/>
            <person name="Murat C."/>
            <person name="Sun H."/>
            <person name="Tunlid A."/>
            <person name="Henrissat B."/>
            <person name="Grigoriev I.V."/>
            <person name="Hibbett D.S."/>
            <person name="Martin F."/>
            <person name="Nordberg H.P."/>
            <person name="Cantor M.N."/>
            <person name="Hua S.X."/>
        </authorList>
    </citation>
    <scope>NUCLEOTIDE SEQUENCE [LARGE SCALE GENOMIC DNA]</scope>
    <source>
        <strain evidence="1 2">MUT 4182</strain>
    </source>
</reference>
<sequence length="249" mass="27369">MQAGEPLPYLTFDQSLPSPESEFIHHGRLLRRNPAGLKMEDDGSIAYAVYLEQGLLYNMFQAGEVATAGGTTLALSWGKSGSRMVLINDWQLDMRFAARRSPSDGSTDRKDGPDVSSSHTLAIWRMPLEFGDIPRCIAFDEVTGIVVVGMASGKLLVADAGEMVLLSPLPQSDLDQDDHDFDSPYMCLKQAQSSPHPSSKQWLGLACNPGMHKPRKIKSPDLAADGAPGWTQDVESWDSFRRTLHYGLF</sequence>
<dbReference type="HOGENOM" id="CLU_1116447_0_0_1"/>
<organism evidence="1 2">
    <name type="scientific">Tulasnella calospora MUT 4182</name>
    <dbReference type="NCBI Taxonomy" id="1051891"/>
    <lineage>
        <taxon>Eukaryota</taxon>
        <taxon>Fungi</taxon>
        <taxon>Dikarya</taxon>
        <taxon>Basidiomycota</taxon>
        <taxon>Agaricomycotina</taxon>
        <taxon>Agaricomycetes</taxon>
        <taxon>Cantharellales</taxon>
        <taxon>Tulasnellaceae</taxon>
        <taxon>Tulasnella</taxon>
    </lineage>
</organism>
<dbReference type="AlphaFoldDB" id="A0A0C3Q5W3"/>
<dbReference type="Proteomes" id="UP000054248">
    <property type="component" value="Unassembled WGS sequence"/>
</dbReference>
<accession>A0A0C3Q5W3</accession>
<name>A0A0C3Q5W3_9AGAM</name>
<evidence type="ECO:0000313" key="2">
    <source>
        <dbReference type="Proteomes" id="UP000054248"/>
    </source>
</evidence>
<protein>
    <submittedName>
        <fullName evidence="1">Uncharacterized protein</fullName>
    </submittedName>
</protein>